<keyword evidence="4" id="KW-0227">DNA damage</keyword>
<evidence type="ECO:0000256" key="1">
    <source>
        <dbReference type="ARBA" id="ARBA00000086"/>
    </source>
</evidence>
<evidence type="ECO:0000259" key="6">
    <source>
        <dbReference type="SMART" id="SM00478"/>
    </source>
</evidence>
<keyword evidence="8" id="KW-1185">Reference proteome</keyword>
<dbReference type="GO" id="GO:0032993">
    <property type="term" value="C:protein-DNA complex"/>
    <property type="evidence" value="ECO:0007669"/>
    <property type="project" value="TreeGrafter"/>
</dbReference>
<name>A0A4Y8PWP7_9BACL</name>
<dbReference type="AlphaFoldDB" id="A0A4Y8PWP7"/>
<dbReference type="InterPro" id="IPR051912">
    <property type="entry name" value="Alkylbase_DNA_Glycosylase/TA"/>
</dbReference>
<dbReference type="EMBL" id="MYFO01000025">
    <property type="protein sequence ID" value="TFE85533.1"/>
    <property type="molecule type" value="Genomic_DNA"/>
</dbReference>
<evidence type="ECO:0000256" key="5">
    <source>
        <dbReference type="ARBA" id="ARBA00023204"/>
    </source>
</evidence>
<dbReference type="GO" id="GO:0006285">
    <property type="term" value="P:base-excision repair, AP site formation"/>
    <property type="evidence" value="ECO:0007669"/>
    <property type="project" value="TreeGrafter"/>
</dbReference>
<dbReference type="GO" id="GO:0008725">
    <property type="term" value="F:DNA-3-methyladenine glycosylase activity"/>
    <property type="evidence" value="ECO:0007669"/>
    <property type="project" value="TreeGrafter"/>
</dbReference>
<dbReference type="SMART" id="SM00478">
    <property type="entry name" value="ENDO3c"/>
    <property type="match status" value="1"/>
</dbReference>
<keyword evidence="5" id="KW-0234">DNA repair</keyword>
<dbReference type="Proteomes" id="UP000298246">
    <property type="component" value="Unassembled WGS sequence"/>
</dbReference>
<evidence type="ECO:0000313" key="7">
    <source>
        <dbReference type="EMBL" id="TFE85533.1"/>
    </source>
</evidence>
<dbReference type="Pfam" id="PF00730">
    <property type="entry name" value="HhH-GPD"/>
    <property type="match status" value="1"/>
</dbReference>
<comment type="similarity">
    <text evidence="2">Belongs to the alkylbase DNA glycosidase AlkA family.</text>
</comment>
<dbReference type="GO" id="GO:0043916">
    <property type="term" value="F:DNA-7-methylguanine glycosylase activity"/>
    <property type="evidence" value="ECO:0007669"/>
    <property type="project" value="TreeGrafter"/>
</dbReference>
<dbReference type="InterPro" id="IPR003265">
    <property type="entry name" value="HhH-GPD_domain"/>
</dbReference>
<protein>
    <recommendedName>
        <fullName evidence="3">DNA-3-methyladenine glycosylase II</fullName>
        <ecNumber evidence="3">3.2.2.21</ecNumber>
    </recommendedName>
</protein>
<evidence type="ECO:0000256" key="2">
    <source>
        <dbReference type="ARBA" id="ARBA00010817"/>
    </source>
</evidence>
<proteinExistence type="inferred from homology"/>
<dbReference type="InterPro" id="IPR011257">
    <property type="entry name" value="DNA_glycosylase"/>
</dbReference>
<dbReference type="Gene3D" id="1.10.1670.10">
    <property type="entry name" value="Helix-hairpin-Helix base-excision DNA repair enzymes (C-terminal)"/>
    <property type="match status" value="1"/>
</dbReference>
<evidence type="ECO:0000256" key="4">
    <source>
        <dbReference type="ARBA" id="ARBA00022763"/>
    </source>
</evidence>
<dbReference type="CDD" id="cd00056">
    <property type="entry name" value="ENDO3c"/>
    <property type="match status" value="1"/>
</dbReference>
<comment type="catalytic activity">
    <reaction evidence="1">
        <text>Hydrolysis of alkylated DNA, releasing 3-methyladenine, 3-methylguanine, 7-methylguanine and 7-methyladenine.</text>
        <dbReference type="EC" id="3.2.2.21"/>
    </reaction>
</comment>
<dbReference type="PANTHER" id="PTHR43003">
    <property type="entry name" value="DNA-3-METHYLADENINE GLYCOSYLASE"/>
    <property type="match status" value="1"/>
</dbReference>
<dbReference type="Gene3D" id="1.10.340.30">
    <property type="entry name" value="Hypothetical protein, domain 2"/>
    <property type="match status" value="1"/>
</dbReference>
<dbReference type="FunFam" id="1.10.340.30:FF:000004">
    <property type="entry name" value="DNA-3-methyladenine glycosylase II"/>
    <property type="match status" value="1"/>
</dbReference>
<reference evidence="7 8" key="1">
    <citation type="submission" date="2017-03" db="EMBL/GenBank/DDBJ databases">
        <title>Isolation of Levoglucosan Utilizing Bacteria.</title>
        <authorList>
            <person name="Arya A.S."/>
        </authorList>
    </citation>
    <scope>NUCLEOTIDE SEQUENCE [LARGE SCALE GENOMIC DNA]</scope>
    <source>
        <strain evidence="7 8">MEC069</strain>
    </source>
</reference>
<dbReference type="EC" id="3.2.2.21" evidence="3"/>
<evidence type="ECO:0000256" key="3">
    <source>
        <dbReference type="ARBA" id="ARBA00012000"/>
    </source>
</evidence>
<feature type="domain" description="HhH-GPD" evidence="6">
    <location>
        <begin position="247"/>
        <end position="407"/>
    </location>
</feature>
<dbReference type="InterPro" id="IPR023170">
    <property type="entry name" value="HhH_base_excis_C"/>
</dbReference>
<dbReference type="SUPFAM" id="SSF48150">
    <property type="entry name" value="DNA-glycosylase"/>
    <property type="match status" value="1"/>
</dbReference>
<dbReference type="GO" id="GO:0032131">
    <property type="term" value="F:alkylated DNA binding"/>
    <property type="evidence" value="ECO:0007669"/>
    <property type="project" value="TreeGrafter"/>
</dbReference>
<evidence type="ECO:0000313" key="8">
    <source>
        <dbReference type="Proteomes" id="UP000298246"/>
    </source>
</evidence>
<dbReference type="GO" id="GO:0006307">
    <property type="term" value="P:DNA alkylation repair"/>
    <property type="evidence" value="ECO:0007669"/>
    <property type="project" value="TreeGrafter"/>
</dbReference>
<dbReference type="PANTHER" id="PTHR43003:SF12">
    <property type="entry name" value="DNA-3-METHYLADENINE GLYCOSYLASE"/>
    <property type="match status" value="1"/>
</dbReference>
<organism evidence="7 8">
    <name type="scientific">Paenibacillus athensensis</name>
    <dbReference type="NCBI Taxonomy" id="1967502"/>
    <lineage>
        <taxon>Bacteria</taxon>
        <taxon>Bacillati</taxon>
        <taxon>Bacillota</taxon>
        <taxon>Bacilli</taxon>
        <taxon>Bacillales</taxon>
        <taxon>Paenibacillaceae</taxon>
        <taxon>Paenibacillus</taxon>
    </lineage>
</organism>
<accession>A0A4Y8PWP7</accession>
<sequence length="410" mass="43313">MHVIRIAEDYSFAQVLGYLQRSSLECLHAVTEEGRLIKAFDAGGRLLLLEIGAGVEPATLEVRLLAEGRETGPQRQAAVRGELMAVGLQERTDELAAACRCSEGGAANGDAVVSEAGATSGEVVGSEAGAASGDAVVSEAGATSGDAVVSGAGGTSGDVVVSEAGGTSGDAVGSETNATSGDATASAGIDEAVIALVREWLDADVELAPFYELGLADEVLREVVERGRGLRIVGIPDLFEALVWAIMGQQINLTFAYKLKRSFVEAFGRSLEHEGRRYWLFPTPERIAAVEPGELTAMQLSASKTQCMLTTARLMACGELNKAALAAAEPEAAVAALTAIRGIGPWTAHYVSMHCLRHRDAYPAEDAGLHNALRTRLGLPGKLPVSVVRELGERWRPWRAYAVFYLWNIH</sequence>
<gene>
    <name evidence="7" type="ORF">B5M42_17435</name>
</gene>
<dbReference type="GO" id="GO:0005737">
    <property type="term" value="C:cytoplasm"/>
    <property type="evidence" value="ECO:0007669"/>
    <property type="project" value="TreeGrafter"/>
</dbReference>
<comment type="caution">
    <text evidence="7">The sequence shown here is derived from an EMBL/GenBank/DDBJ whole genome shotgun (WGS) entry which is preliminary data.</text>
</comment>